<proteinExistence type="predicted"/>
<name>A0AA38L1L3_9AGAR</name>
<keyword evidence="2" id="KW-1185">Reference proteome</keyword>
<evidence type="ECO:0000313" key="2">
    <source>
        <dbReference type="Proteomes" id="UP001163798"/>
    </source>
</evidence>
<dbReference type="Proteomes" id="UP001163798">
    <property type="component" value="Unassembled WGS sequence"/>
</dbReference>
<accession>A0AA38L1L3</accession>
<comment type="caution">
    <text evidence="1">The sequence shown here is derived from an EMBL/GenBank/DDBJ whole genome shotgun (WGS) entry which is preliminary data.</text>
</comment>
<organism evidence="1 2">
    <name type="scientific">Lentinula aff. detonsa</name>
    <dbReference type="NCBI Taxonomy" id="2804958"/>
    <lineage>
        <taxon>Eukaryota</taxon>
        <taxon>Fungi</taxon>
        <taxon>Dikarya</taxon>
        <taxon>Basidiomycota</taxon>
        <taxon>Agaricomycotina</taxon>
        <taxon>Agaricomycetes</taxon>
        <taxon>Agaricomycetidae</taxon>
        <taxon>Agaricales</taxon>
        <taxon>Marasmiineae</taxon>
        <taxon>Omphalotaceae</taxon>
        <taxon>Lentinula</taxon>
    </lineage>
</organism>
<dbReference type="EMBL" id="MU794071">
    <property type="protein sequence ID" value="KAJ3779917.1"/>
    <property type="molecule type" value="Genomic_DNA"/>
</dbReference>
<reference evidence="1" key="1">
    <citation type="submission" date="2022-08" db="EMBL/GenBank/DDBJ databases">
        <authorList>
            <consortium name="DOE Joint Genome Institute"/>
            <person name="Min B."/>
            <person name="Riley R."/>
            <person name="Sierra-Patev S."/>
            <person name="Naranjo-Ortiz M."/>
            <person name="Looney B."/>
            <person name="Konkel Z."/>
            <person name="Slot J.C."/>
            <person name="Sakamoto Y."/>
            <person name="Steenwyk J.L."/>
            <person name="Rokas A."/>
            <person name="Carro J."/>
            <person name="Camarero S."/>
            <person name="Ferreira P."/>
            <person name="Molpeceres G."/>
            <person name="Ruiz-Duenas F.J."/>
            <person name="Serrano A."/>
            <person name="Henrissat B."/>
            <person name="Drula E."/>
            <person name="Hughes K.W."/>
            <person name="Mata J.L."/>
            <person name="Ishikawa N.K."/>
            <person name="Vargas-Isla R."/>
            <person name="Ushijima S."/>
            <person name="Smith C.A."/>
            <person name="Ahrendt S."/>
            <person name="Andreopoulos W."/>
            <person name="He G."/>
            <person name="Labutti K."/>
            <person name="Lipzen A."/>
            <person name="Ng V."/>
            <person name="Sandor L."/>
            <person name="Barry K."/>
            <person name="Martinez A.T."/>
            <person name="Xiao Y."/>
            <person name="Gibbons J.G."/>
            <person name="Terashima K."/>
            <person name="Hibbett D.S."/>
            <person name="Grigoriev I.V."/>
        </authorList>
    </citation>
    <scope>NUCLEOTIDE SEQUENCE</scope>
    <source>
        <strain evidence="1">TFB10291</strain>
    </source>
</reference>
<protein>
    <submittedName>
        <fullName evidence="1">Uncharacterized protein</fullName>
    </submittedName>
</protein>
<sequence>MSTTSSPTRPVRSPTPVLNEEDTELQVFLAAAQREAQEKWRRLREEKATGSVVLERKDVEEDKVVEKGVDAVVEVQKEVVPKVEPKPCKVTVRMVAGLARGREMIPVSSSPFFAGIP</sequence>
<dbReference type="AlphaFoldDB" id="A0AA38L1L3"/>
<evidence type="ECO:0000313" key="1">
    <source>
        <dbReference type="EMBL" id="KAJ3779917.1"/>
    </source>
</evidence>
<gene>
    <name evidence="1" type="ORF">GGU10DRAFT_337619</name>
</gene>